<keyword evidence="1" id="KW-1133">Transmembrane helix</keyword>
<accession>A0A0R2A615</accession>
<evidence type="ECO:0000313" key="2">
    <source>
        <dbReference type="EMBL" id="KRM62191.1"/>
    </source>
</evidence>
<feature type="transmembrane region" description="Helical" evidence="1">
    <location>
        <begin position="47"/>
        <end position="68"/>
    </location>
</feature>
<protein>
    <submittedName>
        <fullName evidence="2">Uncharacterized protein</fullName>
    </submittedName>
</protein>
<dbReference type="EMBL" id="AYYY01000010">
    <property type="protein sequence ID" value="KRM62191.1"/>
    <property type="molecule type" value="Genomic_DNA"/>
</dbReference>
<feature type="transmembrane region" description="Helical" evidence="1">
    <location>
        <begin position="80"/>
        <end position="101"/>
    </location>
</feature>
<dbReference type="STRING" id="1423813.FC26_GL000752"/>
<organism evidence="2 3">
    <name type="scientific">Paucilactobacillus vaccinostercus DSM 20634</name>
    <dbReference type="NCBI Taxonomy" id="1423813"/>
    <lineage>
        <taxon>Bacteria</taxon>
        <taxon>Bacillati</taxon>
        <taxon>Bacillota</taxon>
        <taxon>Bacilli</taxon>
        <taxon>Lactobacillales</taxon>
        <taxon>Lactobacillaceae</taxon>
        <taxon>Paucilactobacillus</taxon>
    </lineage>
</organism>
<keyword evidence="1" id="KW-0472">Membrane</keyword>
<keyword evidence="1" id="KW-0812">Transmembrane</keyword>
<gene>
    <name evidence="2" type="ORF">FC26_GL000752</name>
</gene>
<comment type="caution">
    <text evidence="2">The sequence shown here is derived from an EMBL/GenBank/DDBJ whole genome shotgun (WGS) entry which is preliminary data.</text>
</comment>
<feature type="transmembrane region" description="Helical" evidence="1">
    <location>
        <begin position="15"/>
        <end position="35"/>
    </location>
</feature>
<reference evidence="2 3" key="1">
    <citation type="journal article" date="2015" name="Genome Announc.">
        <title>Expanding the biotechnology potential of lactobacilli through comparative genomics of 213 strains and associated genera.</title>
        <authorList>
            <person name="Sun Z."/>
            <person name="Harris H.M."/>
            <person name="McCann A."/>
            <person name="Guo C."/>
            <person name="Argimon S."/>
            <person name="Zhang W."/>
            <person name="Yang X."/>
            <person name="Jeffery I.B."/>
            <person name="Cooney J.C."/>
            <person name="Kagawa T.F."/>
            <person name="Liu W."/>
            <person name="Song Y."/>
            <person name="Salvetti E."/>
            <person name="Wrobel A."/>
            <person name="Rasinkangas P."/>
            <person name="Parkhill J."/>
            <person name="Rea M.C."/>
            <person name="O'Sullivan O."/>
            <person name="Ritari J."/>
            <person name="Douillard F.P."/>
            <person name="Paul Ross R."/>
            <person name="Yang R."/>
            <person name="Briner A.E."/>
            <person name="Felis G.E."/>
            <person name="de Vos W.M."/>
            <person name="Barrangou R."/>
            <person name="Klaenhammer T.R."/>
            <person name="Caufield P.W."/>
            <person name="Cui Y."/>
            <person name="Zhang H."/>
            <person name="O'Toole P.W."/>
        </authorList>
    </citation>
    <scope>NUCLEOTIDE SEQUENCE [LARGE SCALE GENOMIC DNA]</scope>
    <source>
        <strain evidence="2 3">DSM 20634</strain>
    </source>
</reference>
<proteinExistence type="predicted"/>
<keyword evidence="3" id="KW-1185">Reference proteome</keyword>
<dbReference type="Proteomes" id="UP000051733">
    <property type="component" value="Unassembled WGS sequence"/>
</dbReference>
<dbReference type="Pfam" id="PF09997">
    <property type="entry name" value="DUF2238"/>
    <property type="match status" value="1"/>
</dbReference>
<sequence>MILAVIVVATMVRQFFLGNLEGLFMCLLTLILFMIPKTVEKTTKIQLPMTLEMVVLLFIFAAEILGEIHNFYGLFRYWDMSLHVLNGFLAAAIGFSMIDILNREDRFYIQMSPVFVTMVAFCFSMTIGVLWEFFEFGMDIFFNMDMQKDALIQKIVSVKLNPAGQNNPVILEHIKTTKVLLDNGRTVTLHGYLDIGLIDTMKDLAVNFVGAVIFSVFGYLYLKNRDKHHFAARFIPQLKQSRRK</sequence>
<feature type="transmembrane region" description="Helical" evidence="1">
    <location>
        <begin position="113"/>
        <end position="134"/>
    </location>
</feature>
<evidence type="ECO:0000256" key="1">
    <source>
        <dbReference type="SAM" id="Phobius"/>
    </source>
</evidence>
<name>A0A0R2A615_9LACO</name>
<evidence type="ECO:0000313" key="3">
    <source>
        <dbReference type="Proteomes" id="UP000051733"/>
    </source>
</evidence>
<feature type="transmembrane region" description="Helical" evidence="1">
    <location>
        <begin position="204"/>
        <end position="222"/>
    </location>
</feature>
<dbReference type="PATRIC" id="fig|1423813.3.peg.764"/>
<dbReference type="InterPro" id="IPR014509">
    <property type="entry name" value="YjdF-like"/>
</dbReference>
<dbReference type="AlphaFoldDB" id="A0A0R2A615"/>